<dbReference type="InterPro" id="IPR000551">
    <property type="entry name" value="MerR-type_HTH_dom"/>
</dbReference>
<keyword evidence="1" id="KW-0678">Repressor</keyword>
<sequence length="280" mass="32690">MREKRMEKNQLFQIGEVSQLFHISISTLRHYDRTGLLRPEYTDPDTGYRYYSTRQFECLNTIRYLRALDIPLEQIAAFLQNRNTQGIRELLHRHLEEVRRRQEQLRIIERKLNNRLEQIDDALSSRLNAISLVRKPARRIASVRGKLSPKTYLDLEHSIRQLEEAETDTAIFLGKVGVGILKEHLLAGQFEAYDLAFLLLDPEDSFQGSTTLLPEETCLTIRFRGGHERAAGYYRRLLRYIREHGLTVCGFSKEITMIDYGFTDDVSQFVTEIQIPVEQG</sequence>
<dbReference type="SMART" id="SM00422">
    <property type="entry name" value="HTH_MERR"/>
    <property type="match status" value="1"/>
</dbReference>
<dbReference type="SUPFAM" id="SSF55136">
    <property type="entry name" value="Probable bacterial effector-binding domain"/>
    <property type="match status" value="1"/>
</dbReference>
<dbReference type="GO" id="GO:0003677">
    <property type="term" value="F:DNA binding"/>
    <property type="evidence" value="ECO:0007669"/>
    <property type="project" value="UniProtKB-KW"/>
</dbReference>
<dbReference type="EMBL" id="DVHU01000037">
    <property type="protein sequence ID" value="HIR92626.1"/>
    <property type="molecule type" value="Genomic_DNA"/>
</dbReference>
<evidence type="ECO:0000313" key="6">
    <source>
        <dbReference type="EMBL" id="HIR92626.1"/>
    </source>
</evidence>
<dbReference type="Proteomes" id="UP000886841">
    <property type="component" value="Unassembled WGS sequence"/>
</dbReference>
<evidence type="ECO:0000259" key="5">
    <source>
        <dbReference type="PROSITE" id="PS50937"/>
    </source>
</evidence>
<evidence type="ECO:0000256" key="3">
    <source>
        <dbReference type="ARBA" id="ARBA00023125"/>
    </source>
</evidence>
<dbReference type="Gene3D" id="3.20.80.10">
    <property type="entry name" value="Regulatory factor, effector binding domain"/>
    <property type="match status" value="1"/>
</dbReference>
<evidence type="ECO:0000256" key="4">
    <source>
        <dbReference type="ARBA" id="ARBA00023163"/>
    </source>
</evidence>
<reference evidence="6" key="1">
    <citation type="submission" date="2020-10" db="EMBL/GenBank/DDBJ databases">
        <authorList>
            <person name="Gilroy R."/>
        </authorList>
    </citation>
    <scope>NUCLEOTIDE SEQUENCE</scope>
    <source>
        <strain evidence="6">ChiSxjej1B13-7041</strain>
    </source>
</reference>
<evidence type="ECO:0000256" key="1">
    <source>
        <dbReference type="ARBA" id="ARBA00022491"/>
    </source>
</evidence>
<dbReference type="GO" id="GO:0003700">
    <property type="term" value="F:DNA-binding transcription factor activity"/>
    <property type="evidence" value="ECO:0007669"/>
    <property type="project" value="InterPro"/>
</dbReference>
<dbReference type="CDD" id="cd01107">
    <property type="entry name" value="HTH_BmrR"/>
    <property type="match status" value="1"/>
</dbReference>
<dbReference type="InterPro" id="IPR009061">
    <property type="entry name" value="DNA-bd_dom_put_sf"/>
</dbReference>
<dbReference type="InterPro" id="IPR011256">
    <property type="entry name" value="Reg_factor_effector_dom_sf"/>
</dbReference>
<dbReference type="AlphaFoldDB" id="A0A9D1EIU5"/>
<evidence type="ECO:0000313" key="7">
    <source>
        <dbReference type="Proteomes" id="UP000886841"/>
    </source>
</evidence>
<dbReference type="PANTHER" id="PTHR30204">
    <property type="entry name" value="REDOX-CYCLING DRUG-SENSING TRANSCRIPTIONAL ACTIVATOR SOXR"/>
    <property type="match status" value="1"/>
</dbReference>
<gene>
    <name evidence="6" type="ORF">IAB98_04305</name>
</gene>
<name>A0A9D1EIU5_9FIRM</name>
<accession>A0A9D1EIU5</accession>
<reference evidence="6" key="2">
    <citation type="journal article" date="2021" name="PeerJ">
        <title>Extensive microbial diversity within the chicken gut microbiome revealed by metagenomics and culture.</title>
        <authorList>
            <person name="Gilroy R."/>
            <person name="Ravi A."/>
            <person name="Getino M."/>
            <person name="Pursley I."/>
            <person name="Horton D.L."/>
            <person name="Alikhan N.F."/>
            <person name="Baker D."/>
            <person name="Gharbi K."/>
            <person name="Hall N."/>
            <person name="Watson M."/>
            <person name="Adriaenssens E.M."/>
            <person name="Foster-Nyarko E."/>
            <person name="Jarju S."/>
            <person name="Secka A."/>
            <person name="Antonio M."/>
            <person name="Oren A."/>
            <person name="Chaudhuri R.R."/>
            <person name="La Ragione R."/>
            <person name="Hildebrand F."/>
            <person name="Pallen M.J."/>
        </authorList>
    </citation>
    <scope>NUCLEOTIDE SEQUENCE</scope>
    <source>
        <strain evidence="6">ChiSxjej1B13-7041</strain>
    </source>
</reference>
<dbReference type="Pfam" id="PF06445">
    <property type="entry name" value="GyrI-like"/>
    <property type="match status" value="1"/>
</dbReference>
<keyword evidence="3" id="KW-0238">DNA-binding</keyword>
<dbReference type="InterPro" id="IPR029442">
    <property type="entry name" value="GyrI-like"/>
</dbReference>
<dbReference type="SMART" id="SM00871">
    <property type="entry name" value="AraC_E_bind"/>
    <property type="match status" value="1"/>
</dbReference>
<evidence type="ECO:0000256" key="2">
    <source>
        <dbReference type="ARBA" id="ARBA00023015"/>
    </source>
</evidence>
<proteinExistence type="predicted"/>
<protein>
    <submittedName>
        <fullName evidence="6">MerR family transcriptional regulator</fullName>
    </submittedName>
</protein>
<dbReference type="InterPro" id="IPR010499">
    <property type="entry name" value="AraC_E-bd"/>
</dbReference>
<dbReference type="PROSITE" id="PS50937">
    <property type="entry name" value="HTH_MERR_2"/>
    <property type="match status" value="1"/>
</dbReference>
<dbReference type="PANTHER" id="PTHR30204:SF69">
    <property type="entry name" value="MERR-FAMILY TRANSCRIPTIONAL REGULATOR"/>
    <property type="match status" value="1"/>
</dbReference>
<keyword evidence="4" id="KW-0804">Transcription</keyword>
<organism evidence="6 7">
    <name type="scientific">Candidatus Egerieimonas intestinavium</name>
    <dbReference type="NCBI Taxonomy" id="2840777"/>
    <lineage>
        <taxon>Bacteria</taxon>
        <taxon>Bacillati</taxon>
        <taxon>Bacillota</taxon>
        <taxon>Clostridia</taxon>
        <taxon>Lachnospirales</taxon>
        <taxon>Lachnospiraceae</taxon>
        <taxon>Lachnospiraceae incertae sedis</taxon>
        <taxon>Candidatus Egerieimonas</taxon>
    </lineage>
</organism>
<dbReference type="Pfam" id="PF13411">
    <property type="entry name" value="MerR_1"/>
    <property type="match status" value="1"/>
</dbReference>
<dbReference type="SUPFAM" id="SSF46955">
    <property type="entry name" value="Putative DNA-binding domain"/>
    <property type="match status" value="1"/>
</dbReference>
<dbReference type="InterPro" id="IPR047057">
    <property type="entry name" value="MerR_fam"/>
</dbReference>
<dbReference type="Gene3D" id="1.10.1660.10">
    <property type="match status" value="1"/>
</dbReference>
<comment type="caution">
    <text evidence="6">The sequence shown here is derived from an EMBL/GenBank/DDBJ whole genome shotgun (WGS) entry which is preliminary data.</text>
</comment>
<feature type="domain" description="HTH merR-type" evidence="5">
    <location>
        <begin position="11"/>
        <end position="81"/>
    </location>
</feature>
<keyword evidence="2" id="KW-0805">Transcription regulation</keyword>